<keyword evidence="2" id="KW-1185">Reference proteome</keyword>
<dbReference type="PANTHER" id="PTHR33402">
    <property type="entry name" value="VQ MOTIF-CONTAINING PROTEIN 11-LIKE"/>
    <property type="match status" value="1"/>
</dbReference>
<accession>A0A6J0PEQ7</accession>
<evidence type="ECO:0000313" key="3">
    <source>
        <dbReference type="RefSeq" id="XP_019703722.1"/>
    </source>
</evidence>
<evidence type="ECO:0000313" key="2">
    <source>
        <dbReference type="Proteomes" id="UP000504607"/>
    </source>
</evidence>
<reference evidence="3" key="1">
    <citation type="submission" date="2025-08" db="UniProtKB">
        <authorList>
            <consortium name="RefSeq"/>
        </authorList>
    </citation>
    <scope>IDENTIFICATION</scope>
</reference>
<proteinExistence type="predicted"/>
<feature type="region of interest" description="Disordered" evidence="1">
    <location>
        <begin position="1"/>
        <end position="20"/>
    </location>
</feature>
<dbReference type="InParanoid" id="A0A6J0PEQ7"/>
<dbReference type="InterPro" id="IPR039611">
    <property type="entry name" value="VQ_4/11/13/19/31/33"/>
</dbReference>
<dbReference type="Proteomes" id="UP000504607">
    <property type="component" value="Chromosome 2"/>
</dbReference>
<dbReference type="OrthoDB" id="783357at2759"/>
<evidence type="ECO:0000256" key="1">
    <source>
        <dbReference type="SAM" id="MobiDB-lite"/>
    </source>
</evidence>
<dbReference type="PANTHER" id="PTHR33402:SF22">
    <property type="entry name" value="VQ MOTIF-CONTAINING PROTEIN 31"/>
    <property type="match status" value="1"/>
</dbReference>
<organism evidence="2 3">
    <name type="scientific">Elaeis guineensis var. tenera</name>
    <name type="common">Oil palm</name>
    <dbReference type="NCBI Taxonomy" id="51953"/>
    <lineage>
        <taxon>Eukaryota</taxon>
        <taxon>Viridiplantae</taxon>
        <taxon>Streptophyta</taxon>
        <taxon>Embryophyta</taxon>
        <taxon>Tracheophyta</taxon>
        <taxon>Spermatophyta</taxon>
        <taxon>Magnoliopsida</taxon>
        <taxon>Liliopsida</taxon>
        <taxon>Arecaceae</taxon>
        <taxon>Arecoideae</taxon>
        <taxon>Cocoseae</taxon>
        <taxon>Elaeidinae</taxon>
        <taxon>Elaeis</taxon>
    </lineage>
</organism>
<dbReference type="RefSeq" id="XP_019703722.1">
    <property type="nucleotide sequence ID" value="XM_019848163.1"/>
</dbReference>
<dbReference type="AlphaFoldDB" id="A0A6J0PEQ7"/>
<sequence length="152" mass="17375">MKRIRGPLNRPDPTQLPWSLPDVKRPAFKLCERRQGSRPKLTIIKPNWHLQPTDLSLPARLEIISSSLPMSSFSLRPSIYPSSSFTNLYISEERTGSTELNREAESRAIKEQRFYFPPSPGSEHENSELELLHLFPITSPKPCGSCGHEFFL</sequence>
<protein>
    <submittedName>
        <fullName evidence="3">VQ motif-containing protein 31-like</fullName>
    </submittedName>
</protein>
<gene>
    <name evidence="3" type="primary">LOC109505461</name>
</gene>
<name>A0A6J0PEQ7_ELAGV</name>